<dbReference type="OrthoDB" id="412018at2759"/>
<keyword evidence="1" id="KW-0378">Hydrolase</keyword>
<dbReference type="PROSITE" id="PS50263">
    <property type="entry name" value="CN_HYDROLASE"/>
    <property type="match status" value="1"/>
</dbReference>
<organism evidence="3 4">
    <name type="scientific">Chlamydomonas reinhardtii</name>
    <name type="common">Chlamydomonas smithii</name>
    <dbReference type="NCBI Taxonomy" id="3055"/>
    <lineage>
        <taxon>Eukaryota</taxon>
        <taxon>Viridiplantae</taxon>
        <taxon>Chlorophyta</taxon>
        <taxon>core chlorophytes</taxon>
        <taxon>Chlorophyceae</taxon>
        <taxon>CS clade</taxon>
        <taxon>Chlamydomonadales</taxon>
        <taxon>Chlamydomonadaceae</taxon>
        <taxon>Chlamydomonas</taxon>
    </lineage>
</organism>
<dbReference type="InterPro" id="IPR003010">
    <property type="entry name" value="C-N_Hydrolase"/>
</dbReference>
<dbReference type="AlphaFoldDB" id="A0A2K3D548"/>
<dbReference type="GO" id="GO:0050126">
    <property type="term" value="F:N-carbamoylputrescine amidase activity"/>
    <property type="evidence" value="ECO:0000318"/>
    <property type="project" value="GO_Central"/>
</dbReference>
<sequence>MVRKVMLAATQFECTADKAANADKAEELVRKAAAAGANIILLQELFHGLYWCAVQDPAFLSWAAPLEGHPLLARFGALAAELGVVLPVPFFERHNNAHFNSVAVMDADGSCKGVYRKSHIPDGPGYTEKFYFNPGDTGFRVFDTKYGRIGIAICWDQWFPEAARALALQGAEVVLFPTAIGSEPQDPALDSYGHWVRVQQGHAGSNLVPIIVSNRIGAERLPPPHQAAGNTFYGGSFIAGPQGQVLAQVGAAPGALAHGNADPAPARVEGFCVAEVDLGAAAAARAAWGVYRDRRPELYGALATLGGSRPPL</sequence>
<dbReference type="GO" id="GO:0033388">
    <property type="term" value="P:putrescine biosynthetic process from arginine"/>
    <property type="evidence" value="ECO:0000318"/>
    <property type="project" value="GO_Central"/>
</dbReference>
<protein>
    <recommendedName>
        <fullName evidence="2">CN hydrolase domain-containing protein</fullName>
    </recommendedName>
</protein>
<dbReference type="STRING" id="3055.A0A2K3D548"/>
<reference evidence="3 4" key="1">
    <citation type="journal article" date="2007" name="Science">
        <title>The Chlamydomonas genome reveals the evolution of key animal and plant functions.</title>
        <authorList>
            <person name="Merchant S.S."/>
            <person name="Prochnik S.E."/>
            <person name="Vallon O."/>
            <person name="Harris E.H."/>
            <person name="Karpowicz S.J."/>
            <person name="Witman G.B."/>
            <person name="Terry A."/>
            <person name="Salamov A."/>
            <person name="Fritz-Laylin L.K."/>
            <person name="Marechal-Drouard L."/>
            <person name="Marshall W.F."/>
            <person name="Qu L.H."/>
            <person name="Nelson D.R."/>
            <person name="Sanderfoot A.A."/>
            <person name="Spalding M.H."/>
            <person name="Kapitonov V.V."/>
            <person name="Ren Q."/>
            <person name="Ferris P."/>
            <person name="Lindquist E."/>
            <person name="Shapiro H."/>
            <person name="Lucas S.M."/>
            <person name="Grimwood J."/>
            <person name="Schmutz J."/>
            <person name="Cardol P."/>
            <person name="Cerutti H."/>
            <person name="Chanfreau G."/>
            <person name="Chen C.L."/>
            <person name="Cognat V."/>
            <person name="Croft M.T."/>
            <person name="Dent R."/>
            <person name="Dutcher S."/>
            <person name="Fernandez E."/>
            <person name="Fukuzawa H."/>
            <person name="Gonzalez-Ballester D."/>
            <person name="Gonzalez-Halphen D."/>
            <person name="Hallmann A."/>
            <person name="Hanikenne M."/>
            <person name="Hippler M."/>
            <person name="Inwood W."/>
            <person name="Jabbari K."/>
            <person name="Kalanon M."/>
            <person name="Kuras R."/>
            <person name="Lefebvre P.A."/>
            <person name="Lemaire S.D."/>
            <person name="Lobanov A.V."/>
            <person name="Lohr M."/>
            <person name="Manuell A."/>
            <person name="Meier I."/>
            <person name="Mets L."/>
            <person name="Mittag M."/>
            <person name="Mittelmeier T."/>
            <person name="Moroney J.V."/>
            <person name="Moseley J."/>
            <person name="Napoli C."/>
            <person name="Nedelcu A.M."/>
            <person name="Niyogi K."/>
            <person name="Novoselov S.V."/>
            <person name="Paulsen I.T."/>
            <person name="Pazour G."/>
            <person name="Purton S."/>
            <person name="Ral J.P."/>
            <person name="Riano-Pachon D.M."/>
            <person name="Riekhof W."/>
            <person name="Rymarquis L."/>
            <person name="Schroda M."/>
            <person name="Stern D."/>
            <person name="Umen J."/>
            <person name="Willows R."/>
            <person name="Wilson N."/>
            <person name="Zimmer S.L."/>
            <person name="Allmer J."/>
            <person name="Balk J."/>
            <person name="Bisova K."/>
            <person name="Chen C.J."/>
            <person name="Elias M."/>
            <person name="Gendler K."/>
            <person name="Hauser C."/>
            <person name="Lamb M.R."/>
            <person name="Ledford H."/>
            <person name="Long J.C."/>
            <person name="Minagawa J."/>
            <person name="Page M.D."/>
            <person name="Pan J."/>
            <person name="Pootakham W."/>
            <person name="Roje S."/>
            <person name="Rose A."/>
            <person name="Stahlberg E."/>
            <person name="Terauchi A.M."/>
            <person name="Yang P."/>
            <person name="Ball S."/>
            <person name="Bowler C."/>
            <person name="Dieckmann C.L."/>
            <person name="Gladyshev V.N."/>
            <person name="Green P."/>
            <person name="Jorgensen R."/>
            <person name="Mayfield S."/>
            <person name="Mueller-Roeber B."/>
            <person name="Rajamani S."/>
            <person name="Sayre R.T."/>
            <person name="Brokstein P."/>
            <person name="Dubchak I."/>
            <person name="Goodstein D."/>
            <person name="Hornick L."/>
            <person name="Huang Y.W."/>
            <person name="Jhaveri J."/>
            <person name="Luo Y."/>
            <person name="Martinez D."/>
            <person name="Ngau W.C."/>
            <person name="Otillar B."/>
            <person name="Poliakov A."/>
            <person name="Porter A."/>
            <person name="Szajkowski L."/>
            <person name="Werner G."/>
            <person name="Zhou K."/>
            <person name="Grigoriev I.V."/>
            <person name="Rokhsar D.S."/>
            <person name="Grossman A.R."/>
        </authorList>
    </citation>
    <scope>NUCLEOTIDE SEQUENCE [LARGE SCALE GENOMIC DNA]</scope>
    <source>
        <strain evidence="4">CC-503</strain>
    </source>
</reference>
<dbReference type="FunCoup" id="A0A2K3D548">
    <property type="interactions" value="219"/>
</dbReference>
<accession>A0A2K3D548</accession>
<dbReference type="Gene3D" id="3.60.110.10">
    <property type="entry name" value="Carbon-nitrogen hydrolase"/>
    <property type="match status" value="1"/>
</dbReference>
<dbReference type="PaxDb" id="3055-EDP03555"/>
<dbReference type="SUPFAM" id="SSF56317">
    <property type="entry name" value="Carbon-nitrogen hydrolase"/>
    <property type="match status" value="1"/>
</dbReference>
<dbReference type="GeneID" id="5718494"/>
<dbReference type="OMA" id="AYQNGTW"/>
<dbReference type="PANTHER" id="PTHR43674">
    <property type="entry name" value="NITRILASE C965.09-RELATED"/>
    <property type="match status" value="1"/>
</dbReference>
<feature type="domain" description="CN hydrolase" evidence="2">
    <location>
        <begin position="5"/>
        <end position="278"/>
    </location>
</feature>
<dbReference type="InParanoid" id="A0A2K3D548"/>
<dbReference type="ExpressionAtlas" id="A0A2K3D548">
    <property type="expression patterns" value="baseline"/>
</dbReference>
<evidence type="ECO:0000313" key="3">
    <source>
        <dbReference type="EMBL" id="PNW75660.1"/>
    </source>
</evidence>
<dbReference type="CDD" id="cd07573">
    <property type="entry name" value="CPA"/>
    <property type="match status" value="1"/>
</dbReference>
<dbReference type="InterPro" id="IPR050345">
    <property type="entry name" value="Aliph_Amidase/BUP"/>
</dbReference>
<dbReference type="EMBL" id="CM008973">
    <property type="protein sequence ID" value="PNW75660.1"/>
    <property type="molecule type" value="Genomic_DNA"/>
</dbReference>
<dbReference type="Proteomes" id="UP000006906">
    <property type="component" value="Chromosome 12"/>
</dbReference>
<gene>
    <name evidence="3" type="ORF">CHLRE_12g535750v5</name>
</gene>
<name>A0A2K3D548_CHLRE</name>
<evidence type="ECO:0000313" key="4">
    <source>
        <dbReference type="Proteomes" id="UP000006906"/>
    </source>
</evidence>
<dbReference type="KEGG" id="cre:CHLRE_12g535750v5"/>
<dbReference type="RefSeq" id="XP_042918741.1">
    <property type="nucleotide sequence ID" value="XM_043068646.1"/>
</dbReference>
<dbReference type="PANTHER" id="PTHR43674:SF2">
    <property type="entry name" value="BETA-UREIDOPROPIONASE"/>
    <property type="match status" value="1"/>
</dbReference>
<dbReference type="Pfam" id="PF00795">
    <property type="entry name" value="CN_hydrolase"/>
    <property type="match status" value="1"/>
</dbReference>
<dbReference type="Gramene" id="PNW75660">
    <property type="protein sequence ID" value="PNW75660"/>
    <property type="gene ID" value="CHLRE_12g535750v5"/>
</dbReference>
<proteinExistence type="predicted"/>
<keyword evidence="4" id="KW-1185">Reference proteome</keyword>
<dbReference type="InterPro" id="IPR036526">
    <property type="entry name" value="C-N_Hydrolase_sf"/>
</dbReference>
<evidence type="ECO:0000259" key="2">
    <source>
        <dbReference type="PROSITE" id="PS50263"/>
    </source>
</evidence>
<evidence type="ECO:0000256" key="1">
    <source>
        <dbReference type="ARBA" id="ARBA00022801"/>
    </source>
</evidence>